<dbReference type="EMBL" id="CAXIEN010000027">
    <property type="protein sequence ID" value="CAL1267250.1"/>
    <property type="molecule type" value="Genomic_DNA"/>
</dbReference>
<dbReference type="AlphaFoldDB" id="A0AAV1Z6L9"/>
<sequence>VLVSSSQFSVNTLGNRLPRHCSAQVGNSFSDRWVVAKSHTQTSFQSWCNTNILWNRNRLFMDSFELPRKSENSVPHHIISVDYILNLV</sequence>
<gene>
    <name evidence="1" type="ORF">LARSCL_LOCUS3557</name>
</gene>
<evidence type="ECO:0000313" key="1">
    <source>
        <dbReference type="EMBL" id="CAL1267250.1"/>
    </source>
</evidence>
<organism evidence="1 2">
    <name type="scientific">Larinioides sclopetarius</name>
    <dbReference type="NCBI Taxonomy" id="280406"/>
    <lineage>
        <taxon>Eukaryota</taxon>
        <taxon>Metazoa</taxon>
        <taxon>Ecdysozoa</taxon>
        <taxon>Arthropoda</taxon>
        <taxon>Chelicerata</taxon>
        <taxon>Arachnida</taxon>
        <taxon>Araneae</taxon>
        <taxon>Araneomorphae</taxon>
        <taxon>Entelegynae</taxon>
        <taxon>Araneoidea</taxon>
        <taxon>Araneidae</taxon>
        <taxon>Larinioides</taxon>
    </lineage>
</organism>
<dbReference type="Proteomes" id="UP001497382">
    <property type="component" value="Unassembled WGS sequence"/>
</dbReference>
<comment type="caution">
    <text evidence="1">The sequence shown here is derived from an EMBL/GenBank/DDBJ whole genome shotgun (WGS) entry which is preliminary data.</text>
</comment>
<name>A0AAV1Z6L9_9ARAC</name>
<protein>
    <submittedName>
        <fullName evidence="1">Uncharacterized protein</fullName>
    </submittedName>
</protein>
<reference evidence="1 2" key="1">
    <citation type="submission" date="2024-04" db="EMBL/GenBank/DDBJ databases">
        <authorList>
            <person name="Rising A."/>
            <person name="Reimegard J."/>
            <person name="Sonavane S."/>
            <person name="Akerstrom W."/>
            <person name="Nylinder S."/>
            <person name="Hedman E."/>
            <person name="Kallberg Y."/>
        </authorList>
    </citation>
    <scope>NUCLEOTIDE SEQUENCE [LARGE SCALE GENOMIC DNA]</scope>
</reference>
<feature type="non-terminal residue" evidence="1">
    <location>
        <position position="1"/>
    </location>
</feature>
<keyword evidence="2" id="KW-1185">Reference proteome</keyword>
<accession>A0AAV1Z6L9</accession>
<proteinExistence type="predicted"/>
<evidence type="ECO:0000313" key="2">
    <source>
        <dbReference type="Proteomes" id="UP001497382"/>
    </source>
</evidence>